<name>A0A853BUU6_9ACTN</name>
<reference evidence="1 2" key="1">
    <citation type="submission" date="2020-07" db="EMBL/GenBank/DDBJ databases">
        <title>Sequencing the genomes of 1000 actinobacteria strains.</title>
        <authorList>
            <person name="Klenk H.-P."/>
        </authorList>
    </citation>
    <scope>NUCLEOTIDE SEQUENCE [LARGE SCALE GENOMIC DNA]</scope>
    <source>
        <strain evidence="1 2">DSM 45927</strain>
    </source>
</reference>
<dbReference type="EMBL" id="JACCFO010000001">
    <property type="protein sequence ID" value="NYI98271.1"/>
    <property type="molecule type" value="Genomic_DNA"/>
</dbReference>
<organism evidence="1 2">
    <name type="scientific">Streptomonospora nanhaiensis</name>
    <dbReference type="NCBI Taxonomy" id="1323731"/>
    <lineage>
        <taxon>Bacteria</taxon>
        <taxon>Bacillati</taxon>
        <taxon>Actinomycetota</taxon>
        <taxon>Actinomycetes</taxon>
        <taxon>Streptosporangiales</taxon>
        <taxon>Nocardiopsidaceae</taxon>
        <taxon>Streptomonospora</taxon>
    </lineage>
</organism>
<keyword evidence="2" id="KW-1185">Reference proteome</keyword>
<comment type="caution">
    <text evidence="1">The sequence shown here is derived from an EMBL/GenBank/DDBJ whole genome shotgun (WGS) entry which is preliminary data.</text>
</comment>
<gene>
    <name evidence="1" type="ORF">HNR12_004548</name>
</gene>
<evidence type="ECO:0000313" key="2">
    <source>
        <dbReference type="Proteomes" id="UP000575985"/>
    </source>
</evidence>
<accession>A0A853BUU6</accession>
<protein>
    <submittedName>
        <fullName evidence="1">Uncharacterized protein</fullName>
    </submittedName>
</protein>
<evidence type="ECO:0000313" key="1">
    <source>
        <dbReference type="EMBL" id="NYI98271.1"/>
    </source>
</evidence>
<dbReference type="Proteomes" id="UP000575985">
    <property type="component" value="Unassembled WGS sequence"/>
</dbReference>
<proteinExistence type="predicted"/>
<sequence length="33" mass="3750">MGFEIRKDRGPQGRKKLERERGAFAFAIARNGS</sequence>
<dbReference type="AlphaFoldDB" id="A0A853BUU6"/>